<dbReference type="GO" id="GO:0019251">
    <property type="term" value="P:anaerobic cobalamin biosynthetic process"/>
    <property type="evidence" value="ECO:0007669"/>
    <property type="project" value="InterPro"/>
</dbReference>
<dbReference type="EMBL" id="MTKR01000137">
    <property type="protein sequence ID" value="RWX50141.1"/>
    <property type="molecule type" value="Genomic_DNA"/>
</dbReference>
<accession>A0A444JAN6</accession>
<dbReference type="Pfam" id="PF06180">
    <property type="entry name" value="CbiK"/>
    <property type="match status" value="1"/>
</dbReference>
<dbReference type="InterPro" id="IPR010388">
    <property type="entry name" value="Anaerobic_Co-chelatase"/>
</dbReference>
<name>A0A444JAN6_9BACT</name>
<evidence type="ECO:0000313" key="1">
    <source>
        <dbReference type="EMBL" id="RWX50141.1"/>
    </source>
</evidence>
<dbReference type="AlphaFoldDB" id="A0A444JAN6"/>
<dbReference type="EC" id="4.99.1.3" evidence="1"/>
<dbReference type="Proteomes" id="UP000287615">
    <property type="component" value="Unassembled WGS sequence"/>
</dbReference>
<feature type="non-terminal residue" evidence="1">
    <location>
        <position position="1"/>
    </location>
</feature>
<proteinExistence type="predicted"/>
<dbReference type="GO" id="GO:0016852">
    <property type="term" value="F:sirohydrochlorin cobaltochelatase activity"/>
    <property type="evidence" value="ECO:0007669"/>
    <property type="project" value="UniProtKB-EC"/>
</dbReference>
<reference evidence="1 2" key="1">
    <citation type="submission" date="2017-01" db="EMBL/GenBank/DDBJ databases">
        <title>The cable genome- insights into the physiology and evolution of filamentous bacteria capable of sulfide oxidation via long distance electron transfer.</title>
        <authorList>
            <person name="Schreiber L."/>
            <person name="Bjerg J.T."/>
            <person name="Boggild A."/>
            <person name="Van De Vossenberg J."/>
            <person name="Meysman F."/>
            <person name="Nielsen L.P."/>
            <person name="Schramm A."/>
            <person name="Kjeldsen K.U."/>
        </authorList>
    </citation>
    <scope>NUCLEOTIDE SEQUENCE [LARGE SCALE GENOMIC DNA]</scope>
    <source>
        <strain evidence="1">A3</strain>
    </source>
</reference>
<comment type="caution">
    <text evidence="1">The sequence shown here is derived from an EMBL/GenBank/DDBJ whole genome shotgun (WGS) entry which is preliminary data.</text>
</comment>
<sequence>FLAMFGTTVEPALQGLLNIRTKMMEKYPETPVKIAFTSNIIRKKMAGTG</sequence>
<dbReference type="SUPFAM" id="SSF53800">
    <property type="entry name" value="Chelatase"/>
    <property type="match status" value="1"/>
</dbReference>
<evidence type="ECO:0000313" key="2">
    <source>
        <dbReference type="Proteomes" id="UP000287615"/>
    </source>
</evidence>
<gene>
    <name evidence="1" type="ORF">VU00_11373</name>
</gene>
<organism evidence="1 2">
    <name type="scientific">Candidatus Electrothrix marina</name>
    <dbReference type="NCBI Taxonomy" id="1859130"/>
    <lineage>
        <taxon>Bacteria</taxon>
        <taxon>Pseudomonadati</taxon>
        <taxon>Thermodesulfobacteriota</taxon>
        <taxon>Desulfobulbia</taxon>
        <taxon>Desulfobulbales</taxon>
        <taxon>Desulfobulbaceae</taxon>
        <taxon>Candidatus Electrothrix</taxon>
    </lineage>
</organism>
<keyword evidence="1" id="KW-0456">Lyase</keyword>
<protein>
    <submittedName>
        <fullName evidence="1">Cobalt chelatase (CbiK)</fullName>
        <ecNumber evidence="1">4.99.1.3</ecNumber>
    </submittedName>
</protein>
<dbReference type="Gene3D" id="3.40.50.1400">
    <property type="match status" value="1"/>
</dbReference>